<sequence>MESEVDEETVQPKQVSEINLEYRDYEDNYETITVSSSQALSSGAVKGNIINKHIELLGSICLTLKNKSIMEPQITFIEGSSSNQEDADGEEEAMVEYSTVEVEEHENDIENEQEDGDDEDEAVALESLLSIFKSREQIRSQIVPMSMIKPPISTHVLDTSKGHPVAGLQVSLYKLIDGRWTYINEGITNADGRFANFLERNDFTPGRYKLHYDVDRYFEVRKQDSLYPFIEIVFDCRSQSDHYHVPLLLNPYGYTTYRGS</sequence>
<name>A0ACB9TVU9_HOLOL</name>
<comment type="caution">
    <text evidence="1">The sequence shown here is derived from an EMBL/GenBank/DDBJ whole genome shotgun (WGS) entry which is preliminary data.</text>
</comment>
<dbReference type="Proteomes" id="UP001056778">
    <property type="component" value="Chromosome 1"/>
</dbReference>
<organism evidence="1 2">
    <name type="scientific">Holotrichia oblita</name>
    <name type="common">Chafer beetle</name>
    <dbReference type="NCBI Taxonomy" id="644536"/>
    <lineage>
        <taxon>Eukaryota</taxon>
        <taxon>Metazoa</taxon>
        <taxon>Ecdysozoa</taxon>
        <taxon>Arthropoda</taxon>
        <taxon>Hexapoda</taxon>
        <taxon>Insecta</taxon>
        <taxon>Pterygota</taxon>
        <taxon>Neoptera</taxon>
        <taxon>Endopterygota</taxon>
        <taxon>Coleoptera</taxon>
        <taxon>Polyphaga</taxon>
        <taxon>Scarabaeiformia</taxon>
        <taxon>Scarabaeidae</taxon>
        <taxon>Melolonthinae</taxon>
        <taxon>Holotrichia</taxon>
    </lineage>
</organism>
<reference evidence="1" key="1">
    <citation type="submission" date="2022-04" db="EMBL/GenBank/DDBJ databases">
        <title>Chromosome-scale genome assembly of Holotrichia oblita Faldermann.</title>
        <authorList>
            <person name="Rongchong L."/>
        </authorList>
    </citation>
    <scope>NUCLEOTIDE SEQUENCE</scope>
    <source>
        <strain evidence="1">81SQS9</strain>
    </source>
</reference>
<keyword evidence="2" id="KW-1185">Reference proteome</keyword>
<accession>A0ACB9TVU9</accession>
<protein>
    <submittedName>
        <fullName evidence="1">Uricase and transthyretin-related</fullName>
    </submittedName>
</protein>
<gene>
    <name evidence="1" type="ORF">MML48_1g15809</name>
</gene>
<evidence type="ECO:0000313" key="2">
    <source>
        <dbReference type="Proteomes" id="UP001056778"/>
    </source>
</evidence>
<dbReference type="EMBL" id="CM043015">
    <property type="protein sequence ID" value="KAI4470740.1"/>
    <property type="molecule type" value="Genomic_DNA"/>
</dbReference>
<proteinExistence type="predicted"/>
<evidence type="ECO:0000313" key="1">
    <source>
        <dbReference type="EMBL" id="KAI4470740.1"/>
    </source>
</evidence>